<dbReference type="PIRSF" id="PIRSF000390">
    <property type="entry name" value="PLP_StrS"/>
    <property type="match status" value="1"/>
</dbReference>
<evidence type="ECO:0000256" key="1">
    <source>
        <dbReference type="PIRSR" id="PIRSR000390-1"/>
    </source>
</evidence>
<dbReference type="PANTHER" id="PTHR30244">
    <property type="entry name" value="TRANSAMINASE"/>
    <property type="match status" value="1"/>
</dbReference>
<gene>
    <name evidence="4" type="ORF">OR37_01334</name>
</gene>
<dbReference type="OrthoDB" id="9768668at2"/>
<dbReference type="Gene3D" id="3.90.1150.10">
    <property type="entry name" value="Aspartate Aminotransferase, domain 1"/>
    <property type="match status" value="1"/>
</dbReference>
<name>R0ENZ4_CAUVI</name>
<dbReference type="Proteomes" id="UP000013063">
    <property type="component" value="Unassembled WGS sequence"/>
</dbReference>
<evidence type="ECO:0000313" key="5">
    <source>
        <dbReference type="Proteomes" id="UP000013063"/>
    </source>
</evidence>
<evidence type="ECO:0000313" key="4">
    <source>
        <dbReference type="EMBL" id="ENZ82757.1"/>
    </source>
</evidence>
<dbReference type="CDD" id="cd00616">
    <property type="entry name" value="AHBA_syn"/>
    <property type="match status" value="1"/>
</dbReference>
<organism evidence="4 5">
    <name type="scientific">Caulobacter vibrioides OR37</name>
    <dbReference type="NCBI Taxonomy" id="1292034"/>
    <lineage>
        <taxon>Bacteria</taxon>
        <taxon>Pseudomonadati</taxon>
        <taxon>Pseudomonadota</taxon>
        <taxon>Alphaproteobacteria</taxon>
        <taxon>Caulobacterales</taxon>
        <taxon>Caulobacteraceae</taxon>
        <taxon>Caulobacter</taxon>
    </lineage>
</organism>
<dbReference type="Pfam" id="PF01041">
    <property type="entry name" value="DegT_DnrJ_EryC1"/>
    <property type="match status" value="1"/>
</dbReference>
<dbReference type="PANTHER" id="PTHR30244:SF42">
    <property type="entry name" value="UDP-2-ACETAMIDO-2-DEOXY-3-OXO-D-GLUCURONATE AMINOTRANSFERASE"/>
    <property type="match status" value="1"/>
</dbReference>
<dbReference type="EMBL" id="APMP01000005">
    <property type="protein sequence ID" value="ENZ82757.1"/>
    <property type="molecule type" value="Genomic_DNA"/>
</dbReference>
<comment type="caution">
    <text evidence="4">The sequence shown here is derived from an EMBL/GenBank/DDBJ whole genome shotgun (WGS) entry which is preliminary data.</text>
</comment>
<dbReference type="Gene3D" id="3.40.640.10">
    <property type="entry name" value="Type I PLP-dependent aspartate aminotransferase-like (Major domain)"/>
    <property type="match status" value="1"/>
</dbReference>
<dbReference type="GO" id="GO:0008483">
    <property type="term" value="F:transaminase activity"/>
    <property type="evidence" value="ECO:0007669"/>
    <property type="project" value="TreeGrafter"/>
</dbReference>
<dbReference type="InterPro" id="IPR015422">
    <property type="entry name" value="PyrdxlP-dep_Trfase_small"/>
</dbReference>
<dbReference type="InterPro" id="IPR000653">
    <property type="entry name" value="DegT/StrS_aminotransferase"/>
</dbReference>
<sequence length="388" mass="41482">MTMPFIDLAAQQRRIRDKIDAAIAKVLDSGAYVMGPQVREFEAKLAAFGQAKLALSCANGTDAIALPLMAWDIGPGDAVFCPSFTFAATPEVAPWVGATPVFVDILPDTFNLDPAKLDAAIAGVKAEGKLTPKVVIAVDLFGQPADYPAIKAICDREGLKLIADSAQGFGCTLNGHHPLHWADVATTSFFPAKPLGGYGDGGAVLTNDQTLWDLMDSYRVHGKAVGPDLQGRTFDHDPKYLNTRIGMNSRLDTLQAAILIEKLAIFAEEIDLRQVVAQRYAEGLKGAVIATPTVIDGGVSVWAQYVIEHQNRDGLAAHLKAQGIPTAVYYPVPMHAQAPYAGYPRGAGGLPVTEAKAQTVLALPMHPYLTEADQARIIDAIRAFADRL</sequence>
<keyword evidence="5" id="KW-1185">Reference proteome</keyword>
<dbReference type="InterPro" id="IPR015421">
    <property type="entry name" value="PyrdxlP-dep_Trfase_major"/>
</dbReference>
<evidence type="ECO:0000256" key="3">
    <source>
        <dbReference type="RuleBase" id="RU004508"/>
    </source>
</evidence>
<proteinExistence type="inferred from homology"/>
<dbReference type="SUPFAM" id="SSF53383">
    <property type="entry name" value="PLP-dependent transferases"/>
    <property type="match status" value="1"/>
</dbReference>
<dbReference type="PATRIC" id="fig|1292034.3.peg.1324"/>
<dbReference type="GO" id="GO:0000271">
    <property type="term" value="P:polysaccharide biosynthetic process"/>
    <property type="evidence" value="ECO:0007669"/>
    <property type="project" value="TreeGrafter"/>
</dbReference>
<dbReference type="RefSeq" id="WP_004617274.1">
    <property type="nucleotide sequence ID" value="NZ_APMP01000005.1"/>
</dbReference>
<protein>
    <submittedName>
        <fullName evidence="4">Putative PLP-dependent enzyme possibly involved in cell wall biogenesis</fullName>
    </submittedName>
</protein>
<dbReference type="InterPro" id="IPR015424">
    <property type="entry name" value="PyrdxlP-dep_Trfase"/>
</dbReference>
<keyword evidence="2 3" id="KW-0663">Pyridoxal phosphate</keyword>
<accession>R0ENZ4</accession>
<reference evidence="4 5" key="1">
    <citation type="journal article" date="2013" name="Genome Announc.">
        <title>Draft Genome Sequence for Caulobacter sp. Strain OR37, a Bacterium Tolerant to Heavy Metals.</title>
        <authorList>
            <person name="Utturkar S.M."/>
            <person name="Bollmann A."/>
            <person name="Brzoska R.M."/>
            <person name="Klingeman D.M."/>
            <person name="Epstein S.E."/>
            <person name="Palumbo A.V."/>
            <person name="Brown S.D."/>
        </authorList>
    </citation>
    <scope>NUCLEOTIDE SEQUENCE [LARGE SCALE GENOMIC DNA]</scope>
    <source>
        <strain evidence="4 5">OR37</strain>
    </source>
</reference>
<feature type="modified residue" description="N6-(pyridoxal phosphate)lysine" evidence="2">
    <location>
        <position position="193"/>
    </location>
</feature>
<dbReference type="eggNOG" id="COG0399">
    <property type="taxonomic scope" value="Bacteria"/>
</dbReference>
<dbReference type="STRING" id="1292034.OR37_01334"/>
<dbReference type="AlphaFoldDB" id="R0ENZ4"/>
<comment type="similarity">
    <text evidence="3">Belongs to the DegT/DnrJ/EryC1 family.</text>
</comment>
<evidence type="ECO:0000256" key="2">
    <source>
        <dbReference type="PIRSR" id="PIRSR000390-2"/>
    </source>
</evidence>
<dbReference type="GO" id="GO:0030170">
    <property type="term" value="F:pyridoxal phosphate binding"/>
    <property type="evidence" value="ECO:0007669"/>
    <property type="project" value="TreeGrafter"/>
</dbReference>
<feature type="active site" description="Proton acceptor" evidence="1">
    <location>
        <position position="193"/>
    </location>
</feature>